<sequence>MAPRNSLTPIDAGTVLQHGMPFVVKWRNPATSRLDFWIGIYFPDSFAYGVRKPKVTADADPEDQKSHLMYLPGRNIYRWIEMKCLYPLSAIPPVDYEQAGREYPDVYSRLYTLAEKAADMRYWGAVAREERKVKGRNGKIPSIDFDTADDDAGDSQESEADPELDNEDEVTSNLAGEIDGSVYSSGAPQGQMVAAKRPLREGSVFTATKKAKTSTSAAQHPRPQLQAAREPDGDEVVDIYIGNGMNQKVFHLSRNNINKSSFLKGHIQGKFPYIFHPILHQMSPAEFEPVHAFLSHDDGLDSDLVLVYGDGAGDNDNDGEDILGDVDKMGKYWKIKEVHNIEELKAYILQLGPTYAQACLLGLFEMASTVIANVQVAWNVYGRVDQLPIFLDFIEGVIQDSARGSALGAFHWGRSSFGLGAPQQSWIVKFLAETLVLYTSENPQRFWSLMDKYPGLRAAVFKHRGALDDAKLRELEKNFLQREPLTDADFVIPAKMAEGVEQEAVVKDGEGMEQVVEANE</sequence>
<protein>
    <submittedName>
        <fullName evidence="2">Uncharacterized protein</fullName>
    </submittedName>
</protein>
<dbReference type="AlphaFoldDB" id="A0A6V8HDZ7"/>
<accession>A0A6V8HDZ7</accession>
<evidence type="ECO:0000256" key="1">
    <source>
        <dbReference type="SAM" id="MobiDB-lite"/>
    </source>
</evidence>
<comment type="caution">
    <text evidence="2">The sequence shown here is derived from an EMBL/GenBank/DDBJ whole genome shotgun (WGS) entry which is preliminary data.</text>
</comment>
<dbReference type="EMBL" id="DF933830">
    <property type="protein sequence ID" value="GAM39708.1"/>
    <property type="molecule type" value="Genomic_DNA"/>
</dbReference>
<proteinExistence type="predicted"/>
<feature type="compositionally biased region" description="Acidic residues" evidence="1">
    <location>
        <begin position="146"/>
        <end position="170"/>
    </location>
</feature>
<evidence type="ECO:0000313" key="2">
    <source>
        <dbReference type="EMBL" id="GAM39708.1"/>
    </source>
</evidence>
<gene>
    <name evidence="2" type="ORF">TCE0_034r11470</name>
</gene>
<name>A0A6V8HDZ7_TALPI</name>
<dbReference type="Proteomes" id="UP000053095">
    <property type="component" value="Unassembled WGS sequence"/>
</dbReference>
<reference evidence="3" key="1">
    <citation type="journal article" date="2015" name="Genome Announc.">
        <title>Draft genome sequence of Talaromyces cellulolyticus strain Y-94, a source of lignocellulosic biomass-degrading enzymes.</title>
        <authorList>
            <person name="Fujii T."/>
            <person name="Koike H."/>
            <person name="Sawayama S."/>
            <person name="Yano S."/>
            <person name="Inoue H."/>
        </authorList>
    </citation>
    <scope>NUCLEOTIDE SEQUENCE [LARGE SCALE GENOMIC DNA]</scope>
    <source>
        <strain evidence="3">Y-94</strain>
    </source>
</reference>
<feature type="region of interest" description="Disordered" evidence="1">
    <location>
        <begin position="137"/>
        <end position="231"/>
    </location>
</feature>
<organism evidence="2 3">
    <name type="scientific">Talaromyces pinophilus</name>
    <name type="common">Penicillium pinophilum</name>
    <dbReference type="NCBI Taxonomy" id="128442"/>
    <lineage>
        <taxon>Eukaryota</taxon>
        <taxon>Fungi</taxon>
        <taxon>Dikarya</taxon>
        <taxon>Ascomycota</taxon>
        <taxon>Pezizomycotina</taxon>
        <taxon>Eurotiomycetes</taxon>
        <taxon>Eurotiomycetidae</taxon>
        <taxon>Eurotiales</taxon>
        <taxon>Trichocomaceae</taxon>
        <taxon>Talaromyces</taxon>
        <taxon>Talaromyces sect. Talaromyces</taxon>
    </lineage>
</organism>
<evidence type="ECO:0000313" key="3">
    <source>
        <dbReference type="Proteomes" id="UP000053095"/>
    </source>
</evidence>
<keyword evidence="3" id="KW-1185">Reference proteome</keyword>